<dbReference type="AlphaFoldDB" id="A0A918ED46"/>
<organism evidence="1 2">
    <name type="scientific">Saccharothrix coeruleofusca</name>
    <dbReference type="NCBI Taxonomy" id="33919"/>
    <lineage>
        <taxon>Bacteria</taxon>
        <taxon>Bacillati</taxon>
        <taxon>Actinomycetota</taxon>
        <taxon>Actinomycetes</taxon>
        <taxon>Pseudonocardiales</taxon>
        <taxon>Pseudonocardiaceae</taxon>
        <taxon>Saccharothrix</taxon>
    </lineage>
</organism>
<reference evidence="1" key="2">
    <citation type="submission" date="2020-09" db="EMBL/GenBank/DDBJ databases">
        <authorList>
            <person name="Sun Q."/>
            <person name="Ohkuma M."/>
        </authorList>
    </citation>
    <scope>NUCLEOTIDE SEQUENCE</scope>
    <source>
        <strain evidence="1">JCM 3313</strain>
    </source>
</reference>
<dbReference type="RefSeq" id="WP_189222494.1">
    <property type="nucleotide sequence ID" value="NZ_BMRG01000002.1"/>
</dbReference>
<sequence length="467" mass="50054">MPYETVGGAHELASRLGHSAAAVKAIADQRTFHVPAESIQDIETIRKRIRPRGDFATPSASERLNAALAIDGSHVVEQIRDGLPSVMYGFAQAAAAYVDLGILESQRAERFVDPYQIERAVNTALVTLDLPVAGAYTRSGVDIVTSWREAIDELFRQKKIDVNRLDQPLLDLLFLLHGVPGAPAVTVPVNCPNPDCNHKDVPVPLAGTDCDACGVRLFPTDVLRIHEEVGDEGSNQSALGRLMSVIELLVLVGLATLLWEQSRQKALPATLFIVDGPLAVFGTPAKLRARALEYFQAMGRSTPGLAPYVCGIEKSGALVDYARQLARHDILEPGSLLICDEQIIARVVNANNARAYGKETYWGRKFVYRALDGRVVVPTVPPSTGAPYDASGGKADPEDYPTLPAILDVIDRTGSSMYVDGIIPVAAAHGRAAFPIGVGTDVLRLVATKRLGLDSSGGQTSPVRSAS</sequence>
<dbReference type="Proteomes" id="UP000639606">
    <property type="component" value="Unassembled WGS sequence"/>
</dbReference>
<reference evidence="1" key="1">
    <citation type="journal article" date="2014" name="Int. J. Syst. Evol. Microbiol.">
        <title>Complete genome sequence of Corynebacterium casei LMG S-19264T (=DSM 44701T), isolated from a smear-ripened cheese.</title>
        <authorList>
            <consortium name="US DOE Joint Genome Institute (JGI-PGF)"/>
            <person name="Walter F."/>
            <person name="Albersmeier A."/>
            <person name="Kalinowski J."/>
            <person name="Ruckert C."/>
        </authorList>
    </citation>
    <scope>NUCLEOTIDE SEQUENCE</scope>
    <source>
        <strain evidence="1">JCM 3313</strain>
    </source>
</reference>
<accession>A0A918ED46</accession>
<comment type="caution">
    <text evidence="1">The sequence shown here is derived from an EMBL/GenBank/DDBJ whole genome shotgun (WGS) entry which is preliminary data.</text>
</comment>
<gene>
    <name evidence="1" type="ORF">GCM10010185_16150</name>
</gene>
<evidence type="ECO:0008006" key="3">
    <source>
        <dbReference type="Google" id="ProtNLM"/>
    </source>
</evidence>
<protein>
    <recommendedName>
        <fullName evidence="3">NurA domain-containing protein</fullName>
    </recommendedName>
</protein>
<keyword evidence="2" id="KW-1185">Reference proteome</keyword>
<evidence type="ECO:0000313" key="2">
    <source>
        <dbReference type="Proteomes" id="UP000639606"/>
    </source>
</evidence>
<evidence type="ECO:0000313" key="1">
    <source>
        <dbReference type="EMBL" id="GGP45124.1"/>
    </source>
</evidence>
<name>A0A918ED46_9PSEU</name>
<dbReference type="EMBL" id="BMRG01000002">
    <property type="protein sequence ID" value="GGP45124.1"/>
    <property type="molecule type" value="Genomic_DNA"/>
</dbReference>
<proteinExistence type="predicted"/>